<keyword evidence="2" id="KW-1185">Reference proteome</keyword>
<dbReference type="EMBL" id="CP002394">
    <property type="protein sequence ID" value="ADU31607.1"/>
    <property type="molecule type" value="Genomic_DNA"/>
</dbReference>
<dbReference type="AlphaFoldDB" id="E6U1W0"/>
<protein>
    <submittedName>
        <fullName evidence="1">Uncharacterized protein</fullName>
    </submittedName>
</protein>
<dbReference type="KEGG" id="bco:Bcell_3365"/>
<reference evidence="1" key="1">
    <citation type="submission" date="2010-12" db="EMBL/GenBank/DDBJ databases">
        <title>Complete sequence of Bacillus cellulosilyticus DSM 2522.</title>
        <authorList>
            <consortium name="US DOE Joint Genome Institute"/>
            <person name="Lucas S."/>
            <person name="Copeland A."/>
            <person name="Lapidus A."/>
            <person name="Cheng J.-F."/>
            <person name="Bruce D."/>
            <person name="Goodwin L."/>
            <person name="Pitluck S."/>
            <person name="Chertkov O."/>
            <person name="Detter J.C."/>
            <person name="Han C."/>
            <person name="Tapia R."/>
            <person name="Land M."/>
            <person name="Hauser L."/>
            <person name="Jeffries C."/>
            <person name="Kyrpides N."/>
            <person name="Ivanova N."/>
            <person name="Mikhailova N."/>
            <person name="Brumm P."/>
            <person name="Mead D."/>
            <person name="Woyke T."/>
        </authorList>
    </citation>
    <scope>NUCLEOTIDE SEQUENCE [LARGE SCALE GENOMIC DNA]</scope>
    <source>
        <strain evidence="1">DSM 2522</strain>
    </source>
</reference>
<evidence type="ECO:0000313" key="1">
    <source>
        <dbReference type="EMBL" id="ADU31607.1"/>
    </source>
</evidence>
<proteinExistence type="predicted"/>
<dbReference type="STRING" id="649639.Bcell_3365"/>
<name>E6U1W0_EVAC2</name>
<dbReference type="Proteomes" id="UP000001401">
    <property type="component" value="Chromosome"/>
</dbReference>
<organism evidence="1 2">
    <name type="scientific">Evansella cellulosilytica (strain ATCC 21833 / DSM 2522 / FERM P-1141 / JCM 9156 / N-4)</name>
    <name type="common">Bacillus cellulosilyticus</name>
    <dbReference type="NCBI Taxonomy" id="649639"/>
    <lineage>
        <taxon>Bacteria</taxon>
        <taxon>Bacillati</taxon>
        <taxon>Bacillota</taxon>
        <taxon>Bacilli</taxon>
        <taxon>Bacillales</taxon>
        <taxon>Bacillaceae</taxon>
        <taxon>Evansella</taxon>
    </lineage>
</organism>
<accession>E6U1W0</accession>
<sequence length="36" mass="4032">MARVVVRRVITPTLKTCGIISSPPLRDLKRIPPSLF</sequence>
<evidence type="ECO:0000313" key="2">
    <source>
        <dbReference type="Proteomes" id="UP000001401"/>
    </source>
</evidence>
<dbReference type="HOGENOM" id="CLU_3354439_0_0_9"/>
<gene>
    <name evidence="1" type="ordered locus">Bcell_3365</name>
</gene>